<dbReference type="AlphaFoldDB" id="A0A7C4KZJ8"/>
<dbReference type="PROSITE" id="PS50902">
    <property type="entry name" value="FLAVODOXIN_LIKE"/>
    <property type="match status" value="1"/>
</dbReference>
<dbReference type="GO" id="GO:0009055">
    <property type="term" value="F:electron transfer activity"/>
    <property type="evidence" value="ECO:0007669"/>
    <property type="project" value="InterPro"/>
</dbReference>
<gene>
    <name evidence="2" type="ORF">ENT17_06105</name>
</gene>
<dbReference type="InterPro" id="IPR001226">
    <property type="entry name" value="Flavodoxin_CS"/>
</dbReference>
<proteinExistence type="predicted"/>
<reference evidence="2" key="1">
    <citation type="journal article" date="2020" name="mSystems">
        <title>Genome- and Community-Level Interaction Insights into Carbon Utilization and Element Cycling Functions of Hydrothermarchaeota in Hydrothermal Sediment.</title>
        <authorList>
            <person name="Zhou Z."/>
            <person name="Liu Y."/>
            <person name="Xu W."/>
            <person name="Pan J."/>
            <person name="Luo Z.H."/>
            <person name="Li M."/>
        </authorList>
    </citation>
    <scope>NUCLEOTIDE SEQUENCE [LARGE SCALE GENOMIC DNA]</scope>
    <source>
        <strain evidence="2">SpSt-556</strain>
    </source>
</reference>
<sequence>MKIWIVFDSYFGNTEQIARQVGNALSGRHTVEVLRVGEVNPADVAQVDCVIVGSPTRGFRPSEATTGLLKSFERGSLLGKSVAAFDTRIPTEQIKSGLLRLIVNAGGYAAPAIAKKLQRSGGKLAAPPEGFFVTGTEGPLLEGELQRAAQWAESLLPA</sequence>
<dbReference type="GO" id="GO:0010181">
    <property type="term" value="F:FMN binding"/>
    <property type="evidence" value="ECO:0007669"/>
    <property type="project" value="InterPro"/>
</dbReference>
<dbReference type="EMBL" id="DSXR01000058">
    <property type="protein sequence ID" value="HGS87177.1"/>
    <property type="molecule type" value="Genomic_DNA"/>
</dbReference>
<evidence type="ECO:0000313" key="2">
    <source>
        <dbReference type="EMBL" id="HGS87177.1"/>
    </source>
</evidence>
<dbReference type="SUPFAM" id="SSF52218">
    <property type="entry name" value="Flavoproteins"/>
    <property type="match status" value="1"/>
</dbReference>
<comment type="caution">
    <text evidence="2">The sequence shown here is derived from an EMBL/GenBank/DDBJ whole genome shotgun (WGS) entry which is preliminary data.</text>
</comment>
<dbReference type="InterPro" id="IPR008254">
    <property type="entry name" value="Flavodoxin/NO_synth"/>
</dbReference>
<accession>A0A7C4KZJ8</accession>
<dbReference type="InterPro" id="IPR029039">
    <property type="entry name" value="Flavoprotein-like_sf"/>
</dbReference>
<organism evidence="2">
    <name type="scientific">Bellilinea caldifistulae</name>
    <dbReference type="NCBI Taxonomy" id="360411"/>
    <lineage>
        <taxon>Bacteria</taxon>
        <taxon>Bacillati</taxon>
        <taxon>Chloroflexota</taxon>
        <taxon>Anaerolineae</taxon>
        <taxon>Anaerolineales</taxon>
        <taxon>Anaerolineaceae</taxon>
        <taxon>Bellilinea</taxon>
    </lineage>
</organism>
<evidence type="ECO:0000259" key="1">
    <source>
        <dbReference type="PROSITE" id="PS50902"/>
    </source>
</evidence>
<dbReference type="Gene3D" id="3.40.50.360">
    <property type="match status" value="1"/>
</dbReference>
<protein>
    <submittedName>
        <fullName evidence="2">Nitric oxide synthase</fullName>
    </submittedName>
</protein>
<feature type="domain" description="Flavodoxin-like" evidence="1">
    <location>
        <begin position="3"/>
        <end position="156"/>
    </location>
</feature>
<dbReference type="Pfam" id="PF12641">
    <property type="entry name" value="Flavodoxin_3"/>
    <property type="match status" value="1"/>
</dbReference>
<dbReference type="PROSITE" id="PS00201">
    <property type="entry name" value="FLAVODOXIN"/>
    <property type="match status" value="1"/>
</dbReference>
<name>A0A7C4KZJ8_9CHLR</name>